<dbReference type="EMBL" id="JBGEDP010000001">
    <property type="protein sequence ID" value="MEY8017835.1"/>
    <property type="molecule type" value="Genomic_DNA"/>
</dbReference>
<protein>
    <submittedName>
        <fullName evidence="3">DUF732 domain-containing protein</fullName>
    </submittedName>
</protein>
<proteinExistence type="predicted"/>
<feature type="chain" id="PRO_5045847450" evidence="1">
    <location>
        <begin position="39"/>
        <end position="116"/>
    </location>
</feature>
<dbReference type="Pfam" id="PF05305">
    <property type="entry name" value="DUF732"/>
    <property type="match status" value="1"/>
</dbReference>
<evidence type="ECO:0000313" key="3">
    <source>
        <dbReference type="EMBL" id="MEY8017835.1"/>
    </source>
</evidence>
<evidence type="ECO:0000313" key="4">
    <source>
        <dbReference type="Proteomes" id="UP001564760"/>
    </source>
</evidence>
<name>A0ABV4C993_9MYCO</name>
<comment type="caution">
    <text evidence="3">The sequence shown here is derived from an EMBL/GenBank/DDBJ whole genome shotgun (WGS) entry which is preliminary data.</text>
</comment>
<evidence type="ECO:0000259" key="2">
    <source>
        <dbReference type="Pfam" id="PF05305"/>
    </source>
</evidence>
<keyword evidence="1" id="KW-0732">Signal</keyword>
<accession>A0ABV4C993</accession>
<gene>
    <name evidence="3" type="ORF">AB8998_24110</name>
</gene>
<reference evidence="3 4" key="1">
    <citation type="submission" date="2024-08" db="EMBL/GenBank/DDBJ databases">
        <title>Mycobacterium servetensis sp. nov., a novel rapid-growing mycobacterial species recovered from a human patient in Zaragoza, Spain.</title>
        <authorList>
            <person name="Tristancho-Baro A.I."/>
            <person name="Buenestado-Serrano S."/>
            <person name="Garcia De Viedma D."/>
            <person name="Milagro-Beamonte A."/>
            <person name="Burillo N."/>
            <person name="Sanz S."/>
            <person name="Lopez-Calleja A.I."/>
            <person name="Penas-Utrilla D."/>
            <person name="Guardingo M."/>
            <person name="Garcia M.J."/>
            <person name="Vinuelas-Bayon J."/>
        </authorList>
    </citation>
    <scope>NUCLEOTIDE SEQUENCE [LARGE SCALE GENOMIC DNA]</scope>
    <source>
        <strain evidence="4">HUMS_12744610</strain>
    </source>
</reference>
<dbReference type="Proteomes" id="UP001564760">
    <property type="component" value="Unassembled WGS sequence"/>
</dbReference>
<sequence>MTNSRTRTPQRVRPLSVDLALTVALLGLAGVAAPAAHADAIDNAFLSAVKAKGINFPSPQAAIIAGHEVCDELDHGRQKSDVASEVMNNSQLDGYHAGFFVGASIAAFCPRNHSAP</sequence>
<dbReference type="InterPro" id="IPR007969">
    <property type="entry name" value="DUF732"/>
</dbReference>
<feature type="signal peptide" evidence="1">
    <location>
        <begin position="1"/>
        <end position="38"/>
    </location>
</feature>
<evidence type="ECO:0000256" key="1">
    <source>
        <dbReference type="SAM" id="SignalP"/>
    </source>
</evidence>
<organism evidence="3 4">
    <name type="scientific">Mycobacterium servetii</name>
    <dbReference type="NCBI Taxonomy" id="3237418"/>
    <lineage>
        <taxon>Bacteria</taxon>
        <taxon>Bacillati</taxon>
        <taxon>Actinomycetota</taxon>
        <taxon>Actinomycetes</taxon>
        <taxon>Mycobacteriales</taxon>
        <taxon>Mycobacteriaceae</taxon>
        <taxon>Mycobacterium</taxon>
    </lineage>
</organism>
<dbReference type="RefSeq" id="WP_369740189.1">
    <property type="nucleotide sequence ID" value="NZ_JBGEDP010000001.1"/>
</dbReference>
<feature type="domain" description="DUF732" evidence="2">
    <location>
        <begin position="42"/>
        <end position="110"/>
    </location>
</feature>
<keyword evidence="4" id="KW-1185">Reference proteome</keyword>